<evidence type="ECO:0000313" key="3">
    <source>
        <dbReference type="Proteomes" id="UP001524478"/>
    </source>
</evidence>
<organism evidence="2 3">
    <name type="scientific">Tissierella carlieri</name>
    <dbReference type="NCBI Taxonomy" id="689904"/>
    <lineage>
        <taxon>Bacteria</taxon>
        <taxon>Bacillati</taxon>
        <taxon>Bacillota</taxon>
        <taxon>Tissierellia</taxon>
        <taxon>Tissierellales</taxon>
        <taxon>Tissierellaceae</taxon>
        <taxon>Tissierella</taxon>
    </lineage>
</organism>
<evidence type="ECO:0000256" key="1">
    <source>
        <dbReference type="SAM" id="Phobius"/>
    </source>
</evidence>
<sequence>MDDKELEQILFEIGKKEIHPSENLVDDTIAFIKNKNIYYLILLSIISYIIAILGIAVVGSKYVGLEATVSLLCIIHLIGCISSLGVIIVLGSNKEGEINYEK</sequence>
<keyword evidence="1" id="KW-1133">Transmembrane helix</keyword>
<proteinExistence type="predicted"/>
<dbReference type="Proteomes" id="UP001524478">
    <property type="component" value="Unassembled WGS sequence"/>
</dbReference>
<keyword evidence="1" id="KW-0812">Transmembrane</keyword>
<feature type="transmembrane region" description="Helical" evidence="1">
    <location>
        <begin position="69"/>
        <end position="90"/>
    </location>
</feature>
<accession>A0ABT1SFR9</accession>
<dbReference type="RefSeq" id="WP_256312842.1">
    <property type="nucleotide sequence ID" value="NZ_JANGAC010000021.1"/>
</dbReference>
<comment type="caution">
    <text evidence="2">The sequence shown here is derived from an EMBL/GenBank/DDBJ whole genome shotgun (WGS) entry which is preliminary data.</text>
</comment>
<dbReference type="EMBL" id="JANGAC010000021">
    <property type="protein sequence ID" value="MCQ4925353.1"/>
    <property type="molecule type" value="Genomic_DNA"/>
</dbReference>
<protein>
    <submittedName>
        <fullName evidence="2">Uncharacterized protein</fullName>
    </submittedName>
</protein>
<keyword evidence="1" id="KW-0472">Membrane</keyword>
<name>A0ABT1SFR9_9FIRM</name>
<feature type="transmembrane region" description="Helical" evidence="1">
    <location>
        <begin position="37"/>
        <end position="57"/>
    </location>
</feature>
<keyword evidence="3" id="KW-1185">Reference proteome</keyword>
<reference evidence="2 3" key="1">
    <citation type="submission" date="2022-06" db="EMBL/GenBank/DDBJ databases">
        <title>Isolation of gut microbiota from human fecal samples.</title>
        <authorList>
            <person name="Pamer E.G."/>
            <person name="Barat B."/>
            <person name="Waligurski E."/>
            <person name="Medina S."/>
            <person name="Paddock L."/>
            <person name="Mostad J."/>
        </authorList>
    </citation>
    <scope>NUCLEOTIDE SEQUENCE [LARGE SCALE GENOMIC DNA]</scope>
    <source>
        <strain evidence="2 3">DFI.7.95</strain>
    </source>
</reference>
<evidence type="ECO:0000313" key="2">
    <source>
        <dbReference type="EMBL" id="MCQ4925353.1"/>
    </source>
</evidence>
<gene>
    <name evidence="2" type="ORF">NE686_19775</name>
</gene>